<accession>A0A2P2HZ41</accession>
<keyword evidence="3" id="KW-0809">Transit peptide</keyword>
<dbReference type="EMBL" id="IACF01001333">
    <property type="protein sequence ID" value="LAB67044.1"/>
    <property type="molecule type" value="mRNA"/>
</dbReference>
<evidence type="ECO:0000256" key="8">
    <source>
        <dbReference type="ARBA" id="ARBA00035528"/>
    </source>
</evidence>
<dbReference type="InterPro" id="IPR009068">
    <property type="entry name" value="uS15_NS1_RNA-bd_sf"/>
</dbReference>
<dbReference type="InterPro" id="IPR000589">
    <property type="entry name" value="Ribosomal_uS15"/>
</dbReference>
<proteinExistence type="evidence at transcript level"/>
<keyword evidence="6" id="KW-0687">Ribonucleoprotein</keyword>
<dbReference type="Pfam" id="PF00312">
    <property type="entry name" value="Ribosomal_S15"/>
    <property type="match status" value="1"/>
</dbReference>
<evidence type="ECO:0000256" key="1">
    <source>
        <dbReference type="ARBA" id="ARBA00004173"/>
    </source>
</evidence>
<evidence type="ECO:0000256" key="3">
    <source>
        <dbReference type="ARBA" id="ARBA00022946"/>
    </source>
</evidence>
<dbReference type="GO" id="GO:0032543">
    <property type="term" value="P:mitochondrial translation"/>
    <property type="evidence" value="ECO:0007669"/>
    <property type="project" value="TreeGrafter"/>
</dbReference>
<organism evidence="9">
    <name type="scientific">Hirondellea gigas</name>
    <dbReference type="NCBI Taxonomy" id="1518452"/>
    <lineage>
        <taxon>Eukaryota</taxon>
        <taxon>Metazoa</taxon>
        <taxon>Ecdysozoa</taxon>
        <taxon>Arthropoda</taxon>
        <taxon>Crustacea</taxon>
        <taxon>Multicrustacea</taxon>
        <taxon>Malacostraca</taxon>
        <taxon>Eumalacostraca</taxon>
        <taxon>Peracarida</taxon>
        <taxon>Amphipoda</taxon>
        <taxon>Amphilochidea</taxon>
        <taxon>Lysianassida</taxon>
        <taxon>Lysianassidira</taxon>
        <taxon>Lysianassoidea</taxon>
        <taxon>Lysianassidae</taxon>
        <taxon>Hirondellea</taxon>
    </lineage>
</organism>
<dbReference type="PANTHER" id="PTHR46685:SF1">
    <property type="entry name" value="SMALL RIBOSOMAL SUBUNIT PROTEIN US15M"/>
    <property type="match status" value="1"/>
</dbReference>
<sequence>MLLCQTSTTISKCLVLGGRAALQPYITQTLLQPQILAGASQSRGLKDHLRQRGIEWRPVLKVPTYHPSRAGDLEAFNAPDKSRPVLAMRLIMDEYDEASPRAQQLLSLEFATVHEMLKVAVYDALRITQRHQHDMNCKQVGITILTQVIRYHQQPQFQERLKKFPQRRVRLKEMVEKRYGLLCRLRNEDYKQFEWIIEKLNLVYKPFPRYPRVPVKKTRYDHLSKLVEMRCEKLREKKMAAYKKQLEAQQAAFQQEMKETLQWIKEKEEELGVEITVDPDIGMIEPYVQPDPTTWERTFKGYLNK</sequence>
<dbReference type="GO" id="GO:0005763">
    <property type="term" value="C:mitochondrial small ribosomal subunit"/>
    <property type="evidence" value="ECO:0007669"/>
    <property type="project" value="TreeGrafter"/>
</dbReference>
<name>A0A2P2HZ41_9CRUS</name>
<evidence type="ECO:0000256" key="2">
    <source>
        <dbReference type="ARBA" id="ARBA00008434"/>
    </source>
</evidence>
<dbReference type="Gene3D" id="1.20.58.60">
    <property type="match status" value="1"/>
</dbReference>
<comment type="similarity">
    <text evidence="2">Belongs to the universal ribosomal protein uS15 family.</text>
</comment>
<comment type="subcellular location">
    <subcellularLocation>
        <location evidence="1">Mitochondrion</location>
    </subcellularLocation>
</comment>
<dbReference type="GO" id="GO:0003735">
    <property type="term" value="F:structural constituent of ribosome"/>
    <property type="evidence" value="ECO:0007669"/>
    <property type="project" value="TreeGrafter"/>
</dbReference>
<evidence type="ECO:0000313" key="9">
    <source>
        <dbReference type="EMBL" id="LAB67044.1"/>
    </source>
</evidence>
<dbReference type="Gene3D" id="1.10.287.10">
    <property type="entry name" value="S15/NS1, RNA-binding"/>
    <property type="match status" value="1"/>
</dbReference>
<keyword evidence="4 9" id="KW-0689">Ribosomal protein</keyword>
<reference evidence="10" key="1">
    <citation type="submission" date="2017-11" db="EMBL/GenBank/DDBJ databases">
        <title>The sensing device of the deep-sea amphipod.</title>
        <authorList>
            <person name="Kobayashi H."/>
            <person name="Nagahama T."/>
            <person name="Arai W."/>
            <person name="Sasagawa Y."/>
            <person name="Umeda M."/>
            <person name="Hayashi T."/>
            <person name="Nikaido I."/>
            <person name="Watanabe H."/>
            <person name="Oguri K."/>
            <person name="Kitazato H."/>
            <person name="Fujioka K."/>
            <person name="Kido Y."/>
            <person name="Takami H."/>
        </authorList>
    </citation>
    <scope>NUCLEOTIDE SEQUENCE</scope>
    <source>
        <tissue evidence="10">Whole body</tissue>
    </source>
</reference>
<protein>
    <recommendedName>
        <fullName evidence="7">Small ribosomal subunit protein uS15m</fullName>
    </recommendedName>
    <alternativeName>
        <fullName evidence="8">28S ribosomal protein S15, mitochondrial</fullName>
    </alternativeName>
</protein>
<dbReference type="EMBL" id="IACT01001334">
    <property type="protein sequence ID" value="LAC20686.1"/>
    <property type="molecule type" value="mRNA"/>
</dbReference>
<evidence type="ECO:0000256" key="7">
    <source>
        <dbReference type="ARBA" id="ARBA00035249"/>
    </source>
</evidence>
<dbReference type="SUPFAM" id="SSF47060">
    <property type="entry name" value="S15/NS1 RNA-binding domain"/>
    <property type="match status" value="1"/>
</dbReference>
<dbReference type="InterPro" id="IPR052137">
    <property type="entry name" value="uS15_ribosomal"/>
</dbReference>
<evidence type="ECO:0000256" key="5">
    <source>
        <dbReference type="ARBA" id="ARBA00023128"/>
    </source>
</evidence>
<reference evidence="9" key="2">
    <citation type="journal article" date="2018" name="Biosci. Biotechnol. Biochem.">
        <title>Polysaccharide hydrolase of the hadal zone amphipods Hirondellea gigas.</title>
        <authorList>
            <person name="Kobayashi H."/>
            <person name="Nagahama T."/>
            <person name="Arai W."/>
            <person name="Sasagawa Y."/>
            <person name="Umeda M."/>
            <person name="Hayashi T."/>
            <person name="Nikaido I."/>
            <person name="Watanabe H."/>
            <person name="Oguri K."/>
            <person name="Kitazato H."/>
            <person name="Fujioka K."/>
            <person name="Kido Y."/>
            <person name="Takami H."/>
        </authorList>
    </citation>
    <scope>NUCLEOTIDE SEQUENCE</scope>
    <source>
        <tissue evidence="9">Whole body</tissue>
    </source>
</reference>
<evidence type="ECO:0000256" key="4">
    <source>
        <dbReference type="ARBA" id="ARBA00022980"/>
    </source>
</evidence>
<evidence type="ECO:0000313" key="10">
    <source>
        <dbReference type="EMBL" id="LAC20686.1"/>
    </source>
</evidence>
<dbReference type="AlphaFoldDB" id="A0A2P2HZ41"/>
<dbReference type="GO" id="GO:0003723">
    <property type="term" value="F:RNA binding"/>
    <property type="evidence" value="ECO:0007669"/>
    <property type="project" value="TreeGrafter"/>
</dbReference>
<keyword evidence="5" id="KW-0496">Mitochondrion</keyword>
<dbReference type="PANTHER" id="PTHR46685">
    <property type="entry name" value="28S RIBOSOMAL PROTEIN S15, MITOCHONDRIAL"/>
    <property type="match status" value="1"/>
</dbReference>
<evidence type="ECO:0000256" key="6">
    <source>
        <dbReference type="ARBA" id="ARBA00023274"/>
    </source>
</evidence>